<sequence>MKKEKVAAFILGACMVGAIWTAESASSPVPEEPNEPVGVPAVQVTRVVEKEVPRPVGPKCKYYMKHVTELIEGQSVLSETKGRMKEVLDELQVNLLTNDPFVIKRLQGEMNGLQQQMNNAWHSIGEANAKISQYSPGIDDPCSKGE</sequence>
<accession>A0A2H4PGD3</accession>
<dbReference type="Proteomes" id="UP000241469">
    <property type="component" value="Segment"/>
</dbReference>
<gene>
    <name evidence="1" type="ORF">SEA_ANAMIKA_84</name>
</gene>
<dbReference type="EMBL" id="MG099935">
    <property type="protein sequence ID" value="ATW61179.1"/>
    <property type="molecule type" value="Genomic_DNA"/>
</dbReference>
<protein>
    <submittedName>
        <fullName evidence="1">Uncharacterized protein</fullName>
    </submittedName>
</protein>
<evidence type="ECO:0000313" key="2">
    <source>
        <dbReference type="Proteomes" id="UP000241469"/>
    </source>
</evidence>
<evidence type="ECO:0000313" key="1">
    <source>
        <dbReference type="EMBL" id="ATW61179.1"/>
    </source>
</evidence>
<name>A0A2H4PGD3_9CAUD</name>
<organism evidence="1 2">
    <name type="scientific">Gordonia phage Anamika</name>
    <dbReference type="NCBI Taxonomy" id="2047829"/>
    <lineage>
        <taxon>Viruses</taxon>
        <taxon>Duplodnaviria</taxon>
        <taxon>Heunggongvirae</taxon>
        <taxon>Uroviricota</taxon>
        <taxon>Caudoviricetes</taxon>
        <taxon>Woesvirus</taxon>
        <taxon>Woesvirus woes</taxon>
    </lineage>
</organism>
<proteinExistence type="predicted"/>
<reference evidence="1 2" key="1">
    <citation type="submission" date="2017-10" db="EMBL/GenBank/DDBJ databases">
        <authorList>
            <person name="Aull H.G."/>
            <person name="Holden M."/>
            <person name="Im S.J."/>
            <person name="Nair A."/>
            <person name="Venkatram C."/>
            <person name="Wyche K.A."/>
            <person name="Bortz R.L."/>
            <person name="Warner M.H."/>
            <person name="Garlena R.A."/>
            <person name="Russell D.A."/>
            <person name="Pope W.H."/>
            <person name="Jacobs-Sera D."/>
            <person name="Hendrix R.W."/>
            <person name="Hatfull G.F."/>
        </authorList>
    </citation>
    <scope>NUCLEOTIDE SEQUENCE [LARGE SCALE GENOMIC DNA]</scope>
</reference>